<reference evidence="1 2" key="1">
    <citation type="submission" date="2014-04" db="EMBL/GenBank/DDBJ databases">
        <authorList>
            <consortium name="DOE Joint Genome Institute"/>
            <person name="Kuo A."/>
            <person name="Zuccaro A."/>
            <person name="Kohler A."/>
            <person name="Nagy L.G."/>
            <person name="Floudas D."/>
            <person name="Copeland A."/>
            <person name="Barry K.W."/>
            <person name="Cichocki N."/>
            <person name="Veneault-Fourrey C."/>
            <person name="LaButti K."/>
            <person name="Lindquist E.A."/>
            <person name="Lipzen A."/>
            <person name="Lundell T."/>
            <person name="Morin E."/>
            <person name="Murat C."/>
            <person name="Sun H."/>
            <person name="Tunlid A."/>
            <person name="Henrissat B."/>
            <person name="Grigoriev I.V."/>
            <person name="Hibbett D.S."/>
            <person name="Martin F."/>
            <person name="Nordberg H.P."/>
            <person name="Cantor M.N."/>
            <person name="Hua S.X."/>
        </authorList>
    </citation>
    <scope>NUCLEOTIDE SEQUENCE [LARGE SCALE GENOMIC DNA]</scope>
    <source>
        <strain evidence="1 2">MAFF 305830</strain>
    </source>
</reference>
<sequence>MGSTFLCSPLDNDDLSTFHASLTYGSPESIHTIASAISFSSVFRSTPSGNGQSRS</sequence>
<evidence type="ECO:0000313" key="1">
    <source>
        <dbReference type="EMBL" id="KIM24367.1"/>
    </source>
</evidence>
<keyword evidence="2" id="KW-1185">Reference proteome</keyword>
<accession>A0A0C2X4U1</accession>
<name>A0A0C2X4U1_SERVB</name>
<dbReference type="HOGENOM" id="CLU_3033877_0_0_1"/>
<organism evidence="1 2">
    <name type="scientific">Serendipita vermifera MAFF 305830</name>
    <dbReference type="NCBI Taxonomy" id="933852"/>
    <lineage>
        <taxon>Eukaryota</taxon>
        <taxon>Fungi</taxon>
        <taxon>Dikarya</taxon>
        <taxon>Basidiomycota</taxon>
        <taxon>Agaricomycotina</taxon>
        <taxon>Agaricomycetes</taxon>
        <taxon>Sebacinales</taxon>
        <taxon>Serendipitaceae</taxon>
        <taxon>Serendipita</taxon>
    </lineage>
</organism>
<dbReference type="AlphaFoldDB" id="A0A0C2X4U1"/>
<dbReference type="Proteomes" id="UP000054097">
    <property type="component" value="Unassembled WGS sequence"/>
</dbReference>
<gene>
    <name evidence="1" type="ORF">M408DRAFT_232993</name>
</gene>
<proteinExistence type="predicted"/>
<dbReference type="EMBL" id="KN824324">
    <property type="protein sequence ID" value="KIM24367.1"/>
    <property type="molecule type" value="Genomic_DNA"/>
</dbReference>
<protein>
    <submittedName>
        <fullName evidence="1">Uncharacterized protein</fullName>
    </submittedName>
</protein>
<evidence type="ECO:0000313" key="2">
    <source>
        <dbReference type="Proteomes" id="UP000054097"/>
    </source>
</evidence>
<reference evidence="2" key="2">
    <citation type="submission" date="2015-01" db="EMBL/GenBank/DDBJ databases">
        <title>Evolutionary Origins and Diversification of the Mycorrhizal Mutualists.</title>
        <authorList>
            <consortium name="DOE Joint Genome Institute"/>
            <consortium name="Mycorrhizal Genomics Consortium"/>
            <person name="Kohler A."/>
            <person name="Kuo A."/>
            <person name="Nagy L.G."/>
            <person name="Floudas D."/>
            <person name="Copeland A."/>
            <person name="Barry K.W."/>
            <person name="Cichocki N."/>
            <person name="Veneault-Fourrey C."/>
            <person name="LaButti K."/>
            <person name="Lindquist E.A."/>
            <person name="Lipzen A."/>
            <person name="Lundell T."/>
            <person name="Morin E."/>
            <person name="Murat C."/>
            <person name="Riley R."/>
            <person name="Ohm R."/>
            <person name="Sun H."/>
            <person name="Tunlid A."/>
            <person name="Henrissat B."/>
            <person name="Grigoriev I.V."/>
            <person name="Hibbett D.S."/>
            <person name="Martin F."/>
        </authorList>
    </citation>
    <scope>NUCLEOTIDE SEQUENCE [LARGE SCALE GENOMIC DNA]</scope>
    <source>
        <strain evidence="2">MAFF 305830</strain>
    </source>
</reference>